<dbReference type="AlphaFoldDB" id="A0A329DV87"/>
<dbReference type="CDD" id="cd02526">
    <property type="entry name" value="GT2_RfbF_like"/>
    <property type="match status" value="1"/>
</dbReference>
<evidence type="ECO:0000313" key="6">
    <source>
        <dbReference type="Proteomes" id="UP000248729"/>
    </source>
</evidence>
<evidence type="ECO:0000256" key="3">
    <source>
        <dbReference type="ARBA" id="ARBA00022679"/>
    </source>
</evidence>
<proteinExistence type="inferred from homology"/>
<comment type="caution">
    <text evidence="5">The sequence shown here is derived from an EMBL/GenBank/DDBJ whole genome shotgun (WGS) entry which is preliminary data.</text>
</comment>
<dbReference type="InterPro" id="IPR029044">
    <property type="entry name" value="Nucleotide-diphossugar_trans"/>
</dbReference>
<evidence type="ECO:0000313" key="5">
    <source>
        <dbReference type="EMBL" id="RAS53753.1"/>
    </source>
</evidence>
<protein>
    <submittedName>
        <fullName evidence="5">Rhamnosyltransferase</fullName>
    </submittedName>
</protein>
<dbReference type="InterPro" id="IPR006446">
    <property type="entry name" value="RhaTrfase"/>
</dbReference>
<keyword evidence="2" id="KW-0328">Glycosyltransferase</keyword>
<evidence type="ECO:0000256" key="1">
    <source>
        <dbReference type="ARBA" id="ARBA00006739"/>
    </source>
</evidence>
<dbReference type="NCBIfam" id="TIGR01556">
    <property type="entry name" value="rhamnosyltran"/>
    <property type="match status" value="1"/>
</dbReference>
<dbReference type="PANTHER" id="PTHR43179">
    <property type="entry name" value="RHAMNOSYLTRANSFERASE WBBL"/>
    <property type="match status" value="1"/>
</dbReference>
<dbReference type="RefSeq" id="WP_112404845.1">
    <property type="nucleotide sequence ID" value="NZ_QLTR01000056.1"/>
</dbReference>
<evidence type="ECO:0000256" key="2">
    <source>
        <dbReference type="ARBA" id="ARBA00022676"/>
    </source>
</evidence>
<dbReference type="GO" id="GO:0016757">
    <property type="term" value="F:glycosyltransferase activity"/>
    <property type="evidence" value="ECO:0007669"/>
    <property type="project" value="UniProtKB-KW"/>
</dbReference>
<keyword evidence="3 5" id="KW-0808">Transferase</keyword>
<sequence>MINPVAIVVTYNPDFSNLRCLVDSIYNQVEKIYIVDNCSLKSLNLFNDRKTYIINLPENKGIATAQNIGLNHAVEDGFKDFILFDQDSQPAENMVEKLIATRVSAQESGIKVAAVGPLHIDQDDLSECVFVDTSKGKVEKIVPSLLKQNGKKFIKCDFLIASGCLISKVSLEAIGFMEDELFIDCVDIEWGYRALSKGLHCIAAFDAKMYHKIGEEPIQLLGRNLTTHSPVRHYYFYRNFYDLLKRSYIPSCWKRYTFLKSTIQAVIFSLFLAPRFKQFKFIAKGIFHGAIGRKGKYE</sequence>
<dbReference type="InterPro" id="IPR001173">
    <property type="entry name" value="Glyco_trans_2-like"/>
</dbReference>
<gene>
    <name evidence="5" type="ORF">DET48_1563</name>
</gene>
<feature type="domain" description="Glycosyltransferase 2-like" evidence="4">
    <location>
        <begin position="7"/>
        <end position="100"/>
    </location>
</feature>
<comment type="similarity">
    <text evidence="1">Belongs to the glycosyltransferase 2 family.</text>
</comment>
<dbReference type="PANTHER" id="PTHR43179:SF12">
    <property type="entry name" value="GALACTOFURANOSYLTRANSFERASE GLFT2"/>
    <property type="match status" value="1"/>
</dbReference>
<dbReference type="Proteomes" id="UP000248729">
    <property type="component" value="Unassembled WGS sequence"/>
</dbReference>
<reference evidence="5 6" key="1">
    <citation type="submission" date="2018-06" db="EMBL/GenBank/DDBJ databases">
        <title>Freshwater and sediment microbial communities from various areas in North America, analyzing microbe dynamics in response to fracking.</title>
        <authorList>
            <person name="Lamendella R."/>
        </authorList>
    </citation>
    <scope>NUCLEOTIDE SEQUENCE [LARGE SCALE GENOMIC DNA]</scope>
    <source>
        <strain evidence="5 6">99A</strain>
    </source>
</reference>
<name>A0A329DV87_VIBDI</name>
<dbReference type="SUPFAM" id="SSF53448">
    <property type="entry name" value="Nucleotide-diphospho-sugar transferases"/>
    <property type="match status" value="1"/>
</dbReference>
<evidence type="ECO:0000259" key="4">
    <source>
        <dbReference type="Pfam" id="PF00535"/>
    </source>
</evidence>
<accession>A0A329DV87</accession>
<dbReference type="EMBL" id="QLTR01000056">
    <property type="protein sequence ID" value="RAS53753.1"/>
    <property type="molecule type" value="Genomic_DNA"/>
</dbReference>
<dbReference type="Gene3D" id="3.90.550.10">
    <property type="entry name" value="Spore Coat Polysaccharide Biosynthesis Protein SpsA, Chain A"/>
    <property type="match status" value="1"/>
</dbReference>
<dbReference type="Pfam" id="PF00535">
    <property type="entry name" value="Glycos_transf_2"/>
    <property type="match status" value="1"/>
</dbReference>
<organism evidence="5 6">
    <name type="scientific">Vibrio diazotrophicus</name>
    <dbReference type="NCBI Taxonomy" id="685"/>
    <lineage>
        <taxon>Bacteria</taxon>
        <taxon>Pseudomonadati</taxon>
        <taxon>Pseudomonadota</taxon>
        <taxon>Gammaproteobacteria</taxon>
        <taxon>Vibrionales</taxon>
        <taxon>Vibrionaceae</taxon>
        <taxon>Vibrio</taxon>
    </lineage>
</organism>